<dbReference type="CDD" id="cd00299">
    <property type="entry name" value="GST_C_family"/>
    <property type="match status" value="1"/>
</dbReference>
<organism evidence="4 5">
    <name type="scientific">Phaeovibrio sulfidiphilus</name>
    <dbReference type="NCBI Taxonomy" id="1220600"/>
    <lineage>
        <taxon>Bacteria</taxon>
        <taxon>Pseudomonadati</taxon>
        <taxon>Pseudomonadota</taxon>
        <taxon>Alphaproteobacteria</taxon>
        <taxon>Rhodospirillales</taxon>
        <taxon>Rhodospirillaceae</taxon>
        <taxon>Phaeovibrio</taxon>
    </lineage>
</organism>
<dbReference type="InterPro" id="IPR036282">
    <property type="entry name" value="Glutathione-S-Trfase_C_sf"/>
</dbReference>
<reference evidence="4" key="1">
    <citation type="submission" date="2020-10" db="EMBL/GenBank/DDBJ databases">
        <title>Genome sequence of the unusual species of purple photosynthetic bacteria, Phaeovibrio sulfidiphilus DSM 23193, type strain.</title>
        <authorList>
            <person name="Kyndt J.A."/>
            <person name="Meyer T.E."/>
        </authorList>
    </citation>
    <scope>NUCLEOTIDE SEQUENCE</scope>
    <source>
        <strain evidence="4">DSM 23193</strain>
    </source>
</reference>
<dbReference type="PROSITE" id="PS50405">
    <property type="entry name" value="GST_CTER"/>
    <property type="match status" value="1"/>
</dbReference>
<dbReference type="CDD" id="cd00570">
    <property type="entry name" value="GST_N_family"/>
    <property type="match status" value="1"/>
</dbReference>
<dbReference type="InterPro" id="IPR004046">
    <property type="entry name" value="GST_C"/>
</dbReference>
<dbReference type="SFLD" id="SFLDS00019">
    <property type="entry name" value="Glutathione_Transferase_(cytos"/>
    <property type="match status" value="1"/>
</dbReference>
<sequence>MRYLYHHELSPASRTVRIVLAEKGVPFGLRVEETWRRNEAFLALNPAGEVPVLLEPDGFPVCGGWAICEYLEELYPSPGLLGADPRARAEVRRLVEWFDTKFFREVTEPVVREKIFSRMYGSGSPDSREIRAANANLREHLKYIRHLYDRRSWLAGDVMTLADLAAAAHLSLVDYAGDVPWSEFRETKEWYAILKSRPSFRPLLEASIPAVRPPPHYADLDF</sequence>
<evidence type="ECO:0000259" key="2">
    <source>
        <dbReference type="PROSITE" id="PS50404"/>
    </source>
</evidence>
<feature type="domain" description="GST C-terminal" evidence="3">
    <location>
        <begin position="84"/>
        <end position="217"/>
    </location>
</feature>
<dbReference type="Gene3D" id="1.20.1050.10">
    <property type="match status" value="1"/>
</dbReference>
<keyword evidence="5" id="KW-1185">Reference proteome</keyword>
<comment type="subunit">
    <text evidence="1">Homodimer.</text>
</comment>
<dbReference type="GO" id="GO:0004364">
    <property type="term" value="F:glutathione transferase activity"/>
    <property type="evidence" value="ECO:0007669"/>
    <property type="project" value="TreeGrafter"/>
</dbReference>
<dbReference type="SUPFAM" id="SSF47616">
    <property type="entry name" value="GST C-terminal domain-like"/>
    <property type="match status" value="1"/>
</dbReference>
<dbReference type="Pfam" id="PF13409">
    <property type="entry name" value="GST_N_2"/>
    <property type="match status" value="1"/>
</dbReference>
<dbReference type="PANTHER" id="PTHR43969:SF9">
    <property type="entry name" value="GLUTATHIONE S TRANSFERASE D10, ISOFORM A-RELATED"/>
    <property type="match status" value="1"/>
</dbReference>
<dbReference type="PANTHER" id="PTHR43969">
    <property type="entry name" value="GLUTATHIONE S TRANSFERASE D10, ISOFORM A-RELATED"/>
    <property type="match status" value="1"/>
</dbReference>
<dbReference type="Gene3D" id="3.40.30.10">
    <property type="entry name" value="Glutaredoxin"/>
    <property type="match status" value="1"/>
</dbReference>
<evidence type="ECO:0000313" key="4">
    <source>
        <dbReference type="EMBL" id="MBE1236158.1"/>
    </source>
</evidence>
<dbReference type="InterPro" id="IPR010987">
    <property type="entry name" value="Glutathione-S-Trfase_C-like"/>
</dbReference>
<evidence type="ECO:0000313" key="5">
    <source>
        <dbReference type="Proteomes" id="UP000631034"/>
    </source>
</evidence>
<dbReference type="RefSeq" id="WP_192533037.1">
    <property type="nucleotide sequence ID" value="NZ_JACZHT010000001.1"/>
</dbReference>
<dbReference type="SFLD" id="SFLDG00358">
    <property type="entry name" value="Main_(cytGST)"/>
    <property type="match status" value="1"/>
</dbReference>
<feature type="domain" description="GST N-terminal" evidence="2">
    <location>
        <begin position="1"/>
        <end position="79"/>
    </location>
</feature>
<dbReference type="InterPro" id="IPR004045">
    <property type="entry name" value="Glutathione_S-Trfase_N"/>
</dbReference>
<dbReference type="Proteomes" id="UP000631034">
    <property type="component" value="Unassembled WGS sequence"/>
</dbReference>
<dbReference type="AlphaFoldDB" id="A0A8J6YWV5"/>
<dbReference type="Pfam" id="PF00043">
    <property type="entry name" value="GST_C"/>
    <property type="match status" value="1"/>
</dbReference>
<dbReference type="PROSITE" id="PS50404">
    <property type="entry name" value="GST_NTER"/>
    <property type="match status" value="1"/>
</dbReference>
<accession>A0A8J6YWV5</accession>
<comment type="caution">
    <text evidence="4">The sequence shown here is derived from an EMBL/GenBank/DDBJ whole genome shotgun (WGS) entry which is preliminary data.</text>
</comment>
<proteinExistence type="predicted"/>
<dbReference type="InterPro" id="IPR036249">
    <property type="entry name" value="Thioredoxin-like_sf"/>
</dbReference>
<evidence type="ECO:0000256" key="1">
    <source>
        <dbReference type="ARBA" id="ARBA00011738"/>
    </source>
</evidence>
<name>A0A8J6YWV5_9PROT</name>
<gene>
    <name evidence="4" type="ORF">IHV25_00600</name>
</gene>
<protein>
    <submittedName>
        <fullName evidence="4">Glutathione S-transferase family protein</fullName>
    </submittedName>
</protein>
<evidence type="ECO:0000259" key="3">
    <source>
        <dbReference type="PROSITE" id="PS50405"/>
    </source>
</evidence>
<dbReference type="EMBL" id="JACZHT010000001">
    <property type="protein sequence ID" value="MBE1236158.1"/>
    <property type="molecule type" value="Genomic_DNA"/>
</dbReference>
<dbReference type="SUPFAM" id="SSF52833">
    <property type="entry name" value="Thioredoxin-like"/>
    <property type="match status" value="1"/>
</dbReference>
<dbReference type="GO" id="GO:0006749">
    <property type="term" value="P:glutathione metabolic process"/>
    <property type="evidence" value="ECO:0007669"/>
    <property type="project" value="TreeGrafter"/>
</dbReference>
<dbReference type="InterPro" id="IPR040079">
    <property type="entry name" value="Glutathione_S-Trfase"/>
</dbReference>